<organism evidence="1 2">
    <name type="scientific">Thiothrix lacustris</name>
    <dbReference type="NCBI Taxonomy" id="525917"/>
    <lineage>
        <taxon>Bacteria</taxon>
        <taxon>Pseudomonadati</taxon>
        <taxon>Pseudomonadota</taxon>
        <taxon>Gammaproteobacteria</taxon>
        <taxon>Thiotrichales</taxon>
        <taxon>Thiotrichaceae</taxon>
        <taxon>Thiothrix</taxon>
    </lineage>
</organism>
<gene>
    <name evidence="1" type="ORF">BWK73_40625</name>
</gene>
<protein>
    <recommendedName>
        <fullName evidence="3">Excisionase</fullName>
    </recommendedName>
</protein>
<dbReference type="AlphaFoldDB" id="A0A1Y1QDQ4"/>
<reference evidence="1 2" key="1">
    <citation type="submission" date="2017-01" db="EMBL/GenBank/DDBJ databases">
        <title>Novel large sulfur bacteria in the metagenomes of groundwater-fed chemosynthetic microbial mats in the Lake Huron basin.</title>
        <authorList>
            <person name="Sharrar A.M."/>
            <person name="Flood B.E."/>
            <person name="Bailey J.V."/>
            <person name="Jones D.S."/>
            <person name="Biddanda B."/>
            <person name="Ruberg S.A."/>
            <person name="Marcus D.N."/>
            <person name="Dick G.J."/>
        </authorList>
    </citation>
    <scope>NUCLEOTIDE SEQUENCE [LARGE SCALE GENOMIC DNA]</scope>
    <source>
        <strain evidence="1">A8</strain>
    </source>
</reference>
<evidence type="ECO:0000313" key="2">
    <source>
        <dbReference type="Proteomes" id="UP000192491"/>
    </source>
</evidence>
<name>A0A1Y1QDQ4_9GAMM</name>
<sequence>MSNQPRFVRVKRFSELTGYTESAVRSKISDGVWGEGIHYKRAPDSCILMDLDAYEAWVDGKRMTQAINDVLAGNAPTRGAKK</sequence>
<proteinExistence type="predicted"/>
<evidence type="ECO:0000313" key="1">
    <source>
        <dbReference type="EMBL" id="OQX03090.1"/>
    </source>
</evidence>
<evidence type="ECO:0008006" key="3">
    <source>
        <dbReference type="Google" id="ProtNLM"/>
    </source>
</evidence>
<accession>A0A1Y1QDQ4</accession>
<dbReference type="Proteomes" id="UP000192491">
    <property type="component" value="Unassembled WGS sequence"/>
</dbReference>
<comment type="caution">
    <text evidence="1">The sequence shown here is derived from an EMBL/GenBank/DDBJ whole genome shotgun (WGS) entry which is preliminary data.</text>
</comment>
<dbReference type="EMBL" id="MTEJ01000432">
    <property type="protein sequence ID" value="OQX03090.1"/>
    <property type="molecule type" value="Genomic_DNA"/>
</dbReference>